<dbReference type="PROSITE" id="PS50088">
    <property type="entry name" value="ANK_REPEAT"/>
    <property type="match status" value="4"/>
</dbReference>
<dbReference type="SMART" id="SM00248">
    <property type="entry name" value="ANK"/>
    <property type="match status" value="7"/>
</dbReference>
<evidence type="ECO:0000313" key="2">
    <source>
        <dbReference type="EMBL" id="KAK7195779.1"/>
    </source>
</evidence>
<accession>A0AAW0ERJ9</accession>
<reference evidence="2 3" key="1">
    <citation type="journal article" date="2021" name="MBio">
        <title>A New Model Trypanosomatid, Novymonas esmeraldas: Genomic Perception of Its 'Candidatus Pandoraea novymonadis' Endosymbiont.</title>
        <authorList>
            <person name="Zakharova A."/>
            <person name="Saura A."/>
            <person name="Butenko A."/>
            <person name="Podesvova L."/>
            <person name="Warmusova S."/>
            <person name="Kostygov A.Y."/>
            <person name="Nenarokova A."/>
            <person name="Lukes J."/>
            <person name="Opperdoes F.R."/>
            <person name="Yurchenko V."/>
        </authorList>
    </citation>
    <scope>NUCLEOTIDE SEQUENCE [LARGE SCALE GENOMIC DNA]</scope>
    <source>
        <strain evidence="2 3">E262AT.01</strain>
    </source>
</reference>
<gene>
    <name evidence="2" type="ORF">NESM_000508500</name>
</gene>
<evidence type="ECO:0000256" key="1">
    <source>
        <dbReference type="PROSITE-ProRule" id="PRU00023"/>
    </source>
</evidence>
<dbReference type="AlphaFoldDB" id="A0AAW0ERJ9"/>
<dbReference type="Proteomes" id="UP001430356">
    <property type="component" value="Unassembled WGS sequence"/>
</dbReference>
<feature type="repeat" description="ANK" evidence="1">
    <location>
        <begin position="43"/>
        <end position="75"/>
    </location>
</feature>
<feature type="repeat" description="ANK" evidence="1">
    <location>
        <begin position="76"/>
        <end position="108"/>
    </location>
</feature>
<dbReference type="PANTHER" id="PTHR46224">
    <property type="entry name" value="ANKYRIN REPEAT FAMILY PROTEIN"/>
    <property type="match status" value="1"/>
</dbReference>
<dbReference type="PROSITE" id="PS50297">
    <property type="entry name" value="ANK_REP_REGION"/>
    <property type="match status" value="4"/>
</dbReference>
<dbReference type="Pfam" id="PF12796">
    <property type="entry name" value="Ank_2"/>
    <property type="match status" value="1"/>
</dbReference>
<organism evidence="2 3">
    <name type="scientific">Novymonas esmeraldas</name>
    <dbReference type="NCBI Taxonomy" id="1808958"/>
    <lineage>
        <taxon>Eukaryota</taxon>
        <taxon>Discoba</taxon>
        <taxon>Euglenozoa</taxon>
        <taxon>Kinetoplastea</taxon>
        <taxon>Metakinetoplastina</taxon>
        <taxon>Trypanosomatida</taxon>
        <taxon>Trypanosomatidae</taxon>
        <taxon>Novymonas</taxon>
    </lineage>
</organism>
<dbReference type="PANTHER" id="PTHR46224:SF6">
    <property type="entry name" value="ANKYRIN REPEAT FAMILY PROTEIN"/>
    <property type="match status" value="1"/>
</dbReference>
<comment type="caution">
    <text evidence="2">The sequence shown here is derived from an EMBL/GenBank/DDBJ whole genome shotgun (WGS) entry which is preliminary data.</text>
</comment>
<protein>
    <submittedName>
        <fullName evidence="2">Ankyrin/TPR repeat protein</fullName>
    </submittedName>
</protein>
<dbReference type="Pfam" id="PF00023">
    <property type="entry name" value="Ank"/>
    <property type="match status" value="1"/>
</dbReference>
<dbReference type="InterPro" id="IPR011990">
    <property type="entry name" value="TPR-like_helical_dom_sf"/>
</dbReference>
<keyword evidence="1" id="KW-0040">ANK repeat</keyword>
<dbReference type="InterPro" id="IPR019734">
    <property type="entry name" value="TPR_rpt"/>
</dbReference>
<dbReference type="InterPro" id="IPR002110">
    <property type="entry name" value="Ankyrin_rpt"/>
</dbReference>
<dbReference type="Gene3D" id="1.25.40.20">
    <property type="entry name" value="Ankyrin repeat-containing domain"/>
    <property type="match status" value="2"/>
</dbReference>
<keyword evidence="3" id="KW-1185">Reference proteome</keyword>
<dbReference type="SUPFAM" id="SSF48403">
    <property type="entry name" value="Ankyrin repeat"/>
    <property type="match status" value="1"/>
</dbReference>
<name>A0AAW0ERJ9_9TRYP</name>
<evidence type="ECO:0000313" key="3">
    <source>
        <dbReference type="Proteomes" id="UP001430356"/>
    </source>
</evidence>
<dbReference type="SMART" id="SM00028">
    <property type="entry name" value="TPR"/>
    <property type="match status" value="3"/>
</dbReference>
<dbReference type="InterPro" id="IPR036770">
    <property type="entry name" value="Ankyrin_rpt-contain_sf"/>
</dbReference>
<dbReference type="SUPFAM" id="SSF48452">
    <property type="entry name" value="TPR-like"/>
    <property type="match status" value="1"/>
</dbReference>
<dbReference type="Gene3D" id="1.25.40.10">
    <property type="entry name" value="Tetratricopeptide repeat domain"/>
    <property type="match status" value="1"/>
</dbReference>
<dbReference type="EMBL" id="JAECZO010000061">
    <property type="protein sequence ID" value="KAK7195779.1"/>
    <property type="molecule type" value="Genomic_DNA"/>
</dbReference>
<proteinExistence type="predicted"/>
<sequence>MDDGTRIAEDVEKFLRAARSRDVAECSRMLKEKPALVNSVEAGGYSALHFASFNGDLDMMRLLLEHHADLNAENMDDNTPLVMAVKGQQLESIRTLARAGADINKATDSGSTASHHAASMGYLDCLRLLAELGAKTSDAVTEAGTLLHWACHSGDINCVGAVIYDFKVPINAVDKHGGTALFTALFMKKVETVEFLVEHGAAVNIAIAGDGSTPLHIAVEHANSECVRLLCSCGADTSATNGEGKTPLDLARAANNTSAVKELEKTQPPPAKRVDEAARFKNQGNKVFQQGENVKAAKFYTLAIHLDSSNHVYYSNRAACYFNQQFYTGAYWDAQRCIALNPSWAKGYLRKAATELALRRYSDAFTTASQGLKVEPANKDIQQVKDEAFKQLKR</sequence>
<feature type="repeat" description="ANK" evidence="1">
    <location>
        <begin position="210"/>
        <end position="242"/>
    </location>
</feature>
<dbReference type="Pfam" id="PF13857">
    <property type="entry name" value="Ank_5"/>
    <property type="match status" value="1"/>
</dbReference>
<dbReference type="InterPro" id="IPR051616">
    <property type="entry name" value="Cul2-RING_E3_ligase_SR"/>
</dbReference>
<dbReference type="PRINTS" id="PR01415">
    <property type="entry name" value="ANKYRIN"/>
</dbReference>
<feature type="repeat" description="ANK" evidence="1">
    <location>
        <begin position="176"/>
        <end position="208"/>
    </location>
</feature>